<feature type="transmembrane region" description="Helical" evidence="1">
    <location>
        <begin position="76"/>
        <end position="93"/>
    </location>
</feature>
<dbReference type="EMBL" id="JBHSXS010000002">
    <property type="protein sequence ID" value="MFC6879292.1"/>
    <property type="molecule type" value="Genomic_DNA"/>
</dbReference>
<feature type="transmembrane region" description="Helical" evidence="1">
    <location>
        <begin position="128"/>
        <end position="147"/>
    </location>
</feature>
<reference evidence="3" key="1">
    <citation type="journal article" date="2019" name="Int. J. Syst. Evol. Microbiol.">
        <title>The Global Catalogue of Microorganisms (GCM) 10K type strain sequencing project: providing services to taxonomists for standard genome sequencing and annotation.</title>
        <authorList>
            <consortium name="The Broad Institute Genomics Platform"/>
            <consortium name="The Broad Institute Genome Sequencing Center for Infectious Disease"/>
            <person name="Wu L."/>
            <person name="Ma J."/>
        </authorList>
    </citation>
    <scope>NUCLEOTIDE SEQUENCE [LARGE SCALE GENOMIC DNA]</scope>
    <source>
        <strain evidence="3">JCM 3369</strain>
    </source>
</reference>
<name>A0ABW2CCN1_9ACTN</name>
<accession>A0ABW2CCN1</accession>
<gene>
    <name evidence="2" type="ORF">ACFQKB_05885</name>
</gene>
<dbReference type="RefSeq" id="WP_378063088.1">
    <property type="nucleotide sequence ID" value="NZ_JBHSXS010000002.1"/>
</dbReference>
<evidence type="ECO:0000313" key="2">
    <source>
        <dbReference type="EMBL" id="MFC6879292.1"/>
    </source>
</evidence>
<dbReference type="Proteomes" id="UP001596380">
    <property type="component" value="Unassembled WGS sequence"/>
</dbReference>
<comment type="caution">
    <text evidence="2">The sequence shown here is derived from an EMBL/GenBank/DDBJ whole genome shotgun (WGS) entry which is preliminary data.</text>
</comment>
<protein>
    <recommendedName>
        <fullName evidence="4">Lysoplasmalogenase</fullName>
    </recommendedName>
</protein>
<proteinExistence type="predicted"/>
<keyword evidence="1" id="KW-0812">Transmembrane</keyword>
<keyword evidence="1" id="KW-1133">Transmembrane helix</keyword>
<feature type="transmembrane region" description="Helical" evidence="1">
    <location>
        <begin position="13"/>
        <end position="31"/>
    </location>
</feature>
<keyword evidence="1" id="KW-0472">Membrane</keyword>
<feature type="transmembrane region" description="Helical" evidence="1">
    <location>
        <begin position="105"/>
        <end position="122"/>
    </location>
</feature>
<evidence type="ECO:0008006" key="4">
    <source>
        <dbReference type="Google" id="ProtNLM"/>
    </source>
</evidence>
<evidence type="ECO:0000256" key="1">
    <source>
        <dbReference type="SAM" id="Phobius"/>
    </source>
</evidence>
<sequence>MTDYPVGLAAEDFVPVALTTAGIVLLSPYVAARFGPRARGTVLAAAATAGAGGAAKASWKLIVAVNGPDLTWLSDALFPLLLIGFALLARSLFPEPDGPRRGVAAYALAALPVVGLTASAALRDTWPAMLLAILAVSTAAVRLALLARAAGDTTASALFGLWMTGQYVLGPLAARPDQSVPLQWVEQGCNTLTQTAFAYAAWRLARTVRTKEPVAT</sequence>
<evidence type="ECO:0000313" key="3">
    <source>
        <dbReference type="Proteomes" id="UP001596380"/>
    </source>
</evidence>
<keyword evidence="3" id="KW-1185">Reference proteome</keyword>
<organism evidence="2 3">
    <name type="scientific">Actinomadura yumaensis</name>
    <dbReference type="NCBI Taxonomy" id="111807"/>
    <lineage>
        <taxon>Bacteria</taxon>
        <taxon>Bacillati</taxon>
        <taxon>Actinomycetota</taxon>
        <taxon>Actinomycetes</taxon>
        <taxon>Streptosporangiales</taxon>
        <taxon>Thermomonosporaceae</taxon>
        <taxon>Actinomadura</taxon>
    </lineage>
</organism>